<reference evidence="3" key="1">
    <citation type="journal article" date="2023" name="G3 (Bethesda)">
        <title>A reference genome for the long-term kleptoplast-retaining sea slug Elysia crispata morphotype clarki.</title>
        <authorList>
            <person name="Eastman K.E."/>
            <person name="Pendleton A.L."/>
            <person name="Shaikh M.A."/>
            <person name="Suttiyut T."/>
            <person name="Ogas R."/>
            <person name="Tomko P."/>
            <person name="Gavelis G."/>
            <person name="Widhalm J.R."/>
            <person name="Wisecaver J.H."/>
        </authorList>
    </citation>
    <scope>NUCLEOTIDE SEQUENCE</scope>
    <source>
        <strain evidence="3">ECLA1</strain>
    </source>
</reference>
<gene>
    <name evidence="3" type="ORF">RRG08_050041</name>
</gene>
<keyword evidence="2" id="KW-0472">Membrane</keyword>
<name>A0AAE1ECZ9_9GAST</name>
<evidence type="ECO:0000256" key="1">
    <source>
        <dbReference type="SAM" id="MobiDB-lite"/>
    </source>
</evidence>
<proteinExistence type="predicted"/>
<feature type="transmembrane region" description="Helical" evidence="2">
    <location>
        <begin position="12"/>
        <end position="34"/>
    </location>
</feature>
<evidence type="ECO:0000256" key="2">
    <source>
        <dbReference type="SAM" id="Phobius"/>
    </source>
</evidence>
<accession>A0AAE1ECZ9</accession>
<evidence type="ECO:0000313" key="3">
    <source>
        <dbReference type="EMBL" id="KAK3802155.1"/>
    </source>
</evidence>
<dbReference type="Proteomes" id="UP001283361">
    <property type="component" value="Unassembled WGS sequence"/>
</dbReference>
<sequence>MAELHHKAVPQEAVIFLCTVLVFVLLLVIFFLYLNKSLCFSECGGFPCIDKVPEKNNTLDSDTEEDLQEVQTSKSARKTIEAPNSENANPTSRKSRSRSRATAADGGETHDGNGASVQDGGKSNLFLGAAPSTRYTRLK</sequence>
<keyword evidence="2" id="KW-0812">Transmembrane</keyword>
<comment type="caution">
    <text evidence="3">The sequence shown here is derived from an EMBL/GenBank/DDBJ whole genome shotgun (WGS) entry which is preliminary data.</text>
</comment>
<feature type="compositionally biased region" description="Polar residues" evidence="1">
    <location>
        <begin position="82"/>
        <end position="91"/>
    </location>
</feature>
<evidence type="ECO:0000313" key="4">
    <source>
        <dbReference type="Proteomes" id="UP001283361"/>
    </source>
</evidence>
<keyword evidence="2" id="KW-1133">Transmembrane helix</keyword>
<protein>
    <submittedName>
        <fullName evidence="3">Uncharacterized protein</fullName>
    </submittedName>
</protein>
<feature type="region of interest" description="Disordered" evidence="1">
    <location>
        <begin position="54"/>
        <end position="139"/>
    </location>
</feature>
<organism evidence="3 4">
    <name type="scientific">Elysia crispata</name>
    <name type="common">lettuce slug</name>
    <dbReference type="NCBI Taxonomy" id="231223"/>
    <lineage>
        <taxon>Eukaryota</taxon>
        <taxon>Metazoa</taxon>
        <taxon>Spiralia</taxon>
        <taxon>Lophotrochozoa</taxon>
        <taxon>Mollusca</taxon>
        <taxon>Gastropoda</taxon>
        <taxon>Heterobranchia</taxon>
        <taxon>Euthyneura</taxon>
        <taxon>Panpulmonata</taxon>
        <taxon>Sacoglossa</taxon>
        <taxon>Placobranchoidea</taxon>
        <taxon>Plakobranchidae</taxon>
        <taxon>Elysia</taxon>
    </lineage>
</organism>
<dbReference type="AlphaFoldDB" id="A0AAE1ECZ9"/>
<dbReference type="EMBL" id="JAWDGP010000265">
    <property type="protein sequence ID" value="KAK3802155.1"/>
    <property type="molecule type" value="Genomic_DNA"/>
</dbReference>
<keyword evidence="4" id="KW-1185">Reference proteome</keyword>